<comment type="caution">
    <text evidence="2">The sequence shown here is derived from an EMBL/GenBank/DDBJ whole genome shotgun (WGS) entry which is preliminary data.</text>
</comment>
<organism evidence="2 3">
    <name type="scientific">Adiantum capillus-veneris</name>
    <name type="common">Maidenhair fern</name>
    <dbReference type="NCBI Taxonomy" id="13818"/>
    <lineage>
        <taxon>Eukaryota</taxon>
        <taxon>Viridiplantae</taxon>
        <taxon>Streptophyta</taxon>
        <taxon>Embryophyta</taxon>
        <taxon>Tracheophyta</taxon>
        <taxon>Polypodiopsida</taxon>
        <taxon>Polypodiidae</taxon>
        <taxon>Polypodiales</taxon>
        <taxon>Pteridineae</taxon>
        <taxon>Pteridaceae</taxon>
        <taxon>Vittarioideae</taxon>
        <taxon>Adiantum</taxon>
    </lineage>
</organism>
<dbReference type="AlphaFoldDB" id="A0A9D4UTW1"/>
<protein>
    <submittedName>
        <fullName evidence="2">Uncharacterized protein</fullName>
    </submittedName>
</protein>
<proteinExistence type="predicted"/>
<evidence type="ECO:0000313" key="2">
    <source>
        <dbReference type="EMBL" id="KAI5073730.1"/>
    </source>
</evidence>
<sequence>MAEIICEGEIEESIAVGSTGTLLSLIGKEMEILQARKSSSLPGSCRSSLPDNTYYGSKQPRSCQSALNCREIYSAVSCNYRSANVCPGSASSHNHELQAAASPGFNVNAPPHLPSSTSNYSPSTSTAAASSAVSSLWSDLKGLLRSPNSQLHKYHKSPLLKAAGRVINGPDDQYLYLRDPPLLMICSDEDDGGDDDPDAQVQLAFFDRPSCTTSPRARKHPPCNSAAAAACSKERYPAALKDMGANYFATATDHATAPFTGKPCAKAARPEKSRKSISSRSSWNASGGQEERELSALCAIKSYHKESAADQRATRLMQVHECSNYQCEYDDDESLITFTYVDHHHQNRHAAAMQGPLMLRLQPPAEEPFTPASTPHKSCPHRRSNLASVSTVVDLQCCHTSPTSLRSLCTPTTRRLSFTRLISHS</sequence>
<feature type="region of interest" description="Disordered" evidence="1">
    <location>
        <begin position="262"/>
        <end position="287"/>
    </location>
</feature>
<dbReference type="Proteomes" id="UP000886520">
    <property type="component" value="Chromosome 11"/>
</dbReference>
<evidence type="ECO:0000313" key="3">
    <source>
        <dbReference type="Proteomes" id="UP000886520"/>
    </source>
</evidence>
<evidence type="ECO:0000256" key="1">
    <source>
        <dbReference type="SAM" id="MobiDB-lite"/>
    </source>
</evidence>
<name>A0A9D4UTW1_ADICA</name>
<dbReference type="EMBL" id="JABFUD020000011">
    <property type="protein sequence ID" value="KAI5073730.1"/>
    <property type="molecule type" value="Genomic_DNA"/>
</dbReference>
<gene>
    <name evidence="2" type="ORF">GOP47_0011743</name>
</gene>
<accession>A0A9D4UTW1</accession>
<feature type="compositionally biased region" description="Low complexity" evidence="1">
    <location>
        <begin position="115"/>
        <end position="125"/>
    </location>
</feature>
<keyword evidence="3" id="KW-1185">Reference proteome</keyword>
<dbReference type="OrthoDB" id="2011072at2759"/>
<feature type="region of interest" description="Disordered" evidence="1">
    <location>
        <begin position="102"/>
        <end position="125"/>
    </location>
</feature>
<reference evidence="2" key="1">
    <citation type="submission" date="2021-01" db="EMBL/GenBank/DDBJ databases">
        <title>Adiantum capillus-veneris genome.</title>
        <authorList>
            <person name="Fang Y."/>
            <person name="Liao Q."/>
        </authorList>
    </citation>
    <scope>NUCLEOTIDE SEQUENCE</scope>
    <source>
        <strain evidence="2">H3</strain>
        <tissue evidence="2">Leaf</tissue>
    </source>
</reference>